<proteinExistence type="predicted"/>
<name>A0A1A8XYR9_9RHOO</name>
<dbReference type="Proteomes" id="UP000199600">
    <property type="component" value="Unassembled WGS sequence"/>
</dbReference>
<evidence type="ECO:0000313" key="1">
    <source>
        <dbReference type="EMBL" id="SBT09827.1"/>
    </source>
</evidence>
<organism evidence="1 2">
    <name type="scientific">Candidatus Propionivibrio aalborgensis</name>
    <dbReference type="NCBI Taxonomy" id="1860101"/>
    <lineage>
        <taxon>Bacteria</taxon>
        <taxon>Pseudomonadati</taxon>
        <taxon>Pseudomonadota</taxon>
        <taxon>Betaproteobacteria</taxon>
        <taxon>Rhodocyclales</taxon>
        <taxon>Rhodocyclaceae</taxon>
        <taxon>Propionivibrio</taxon>
    </lineage>
</organism>
<dbReference type="AlphaFoldDB" id="A0A1A8XYR9"/>
<reference evidence="1 2" key="1">
    <citation type="submission" date="2016-06" db="EMBL/GenBank/DDBJ databases">
        <authorList>
            <person name="Kjaerup R.B."/>
            <person name="Dalgaard T.S."/>
            <person name="Juul-Madsen H.R."/>
        </authorList>
    </citation>
    <scope>NUCLEOTIDE SEQUENCE [LARGE SCALE GENOMIC DNA]</scope>
    <source>
        <strain evidence="1">2</strain>
    </source>
</reference>
<evidence type="ECO:0000313" key="2">
    <source>
        <dbReference type="Proteomes" id="UP000199600"/>
    </source>
</evidence>
<keyword evidence="2" id="KW-1185">Reference proteome</keyword>
<gene>
    <name evidence="1" type="ORF">PROAA_3490002</name>
</gene>
<accession>A0A1A8XYR9</accession>
<sequence length="67" mass="7264">MEAHAVVYPASEVGSLWPVPTWNLPTERQSLQAASMKLPAELTASIRVGATRLAMMGDQSQRKRGKG</sequence>
<dbReference type="EMBL" id="FLQY01000278">
    <property type="protein sequence ID" value="SBT09827.1"/>
    <property type="molecule type" value="Genomic_DNA"/>
</dbReference>
<protein>
    <submittedName>
        <fullName evidence="1">Uncharacterized protein</fullName>
    </submittedName>
</protein>